<gene>
    <name evidence="1" type="ORF">CIT37_13985</name>
</gene>
<dbReference type="Proteomes" id="UP000215703">
    <property type="component" value="Chromosome"/>
</dbReference>
<proteinExistence type="predicted"/>
<evidence type="ECO:0000313" key="2">
    <source>
        <dbReference type="Proteomes" id="UP000215703"/>
    </source>
</evidence>
<organism evidence="1 2">
    <name type="scientific">Bradyrhizobium ottawaense</name>
    <dbReference type="NCBI Taxonomy" id="931866"/>
    <lineage>
        <taxon>Bacteria</taxon>
        <taxon>Pseudomonadati</taxon>
        <taxon>Pseudomonadota</taxon>
        <taxon>Alphaproteobacteria</taxon>
        <taxon>Hyphomicrobiales</taxon>
        <taxon>Nitrobacteraceae</taxon>
        <taxon>Bradyrhizobium</taxon>
    </lineage>
</organism>
<protein>
    <submittedName>
        <fullName evidence="1">Uncharacterized protein</fullName>
    </submittedName>
</protein>
<evidence type="ECO:0000313" key="1">
    <source>
        <dbReference type="EMBL" id="AWL93184.1"/>
    </source>
</evidence>
<sequence length="286" mass="31897">MSPDHTHKVTVATKDIYEASKAEASKILGRQTDLAAATESLRNRRKLREEEQTDSSAATREIDSRIANVLIPTMREGAQRLEKLISRRIELEAIRNDQDQVSSLRLAKQAIERASANSKGPAKKWEPLPSKLLLTFCKEVEAVLKEWNWKGEGRVDFDESTYDIVIDGQSRRSHGKGFRAILHSAFVLGLLRYCGKNGRPHLGMVLLDSPLTSYKKGNIGDGNQDGPIDPGMESGFWRSLTSFNTNLQLIVLENKEPPKDVAAAVHYEWFAGENALNGERAGYIPV</sequence>
<dbReference type="AlphaFoldDB" id="A0A2U8P6X6"/>
<reference evidence="1 2" key="1">
    <citation type="journal article" date="2014" name="Int. J. Syst. Evol. Microbiol.">
        <title>Bradyrhizobium ottawaense sp. nov., a symbiotic nitrogen fixing bacterium from root nodules of soybeans in Canada.</title>
        <authorList>
            <person name="Yu X."/>
            <person name="Cloutier S."/>
            <person name="Tambong J.T."/>
            <person name="Bromfield E.S."/>
        </authorList>
    </citation>
    <scope>NUCLEOTIDE SEQUENCE [LARGE SCALE GENOMIC DNA]</scope>
    <source>
        <strain evidence="1 2">OO99</strain>
    </source>
</reference>
<reference evidence="1 2" key="2">
    <citation type="journal article" date="2017" name="Syst. Appl. Microbiol.">
        <title>Soybeans inoculated with root zone soils of Canadian native legumes harbour diverse and novel Bradyrhizobium spp. that possess agricultural potential.</title>
        <authorList>
            <person name="Bromfield E.S.P."/>
            <person name="Cloutier S."/>
            <person name="Tambong J.T."/>
            <person name="Tran Thi T.V."/>
        </authorList>
    </citation>
    <scope>NUCLEOTIDE SEQUENCE [LARGE SCALE GENOMIC DNA]</scope>
    <source>
        <strain evidence="1 2">OO99</strain>
    </source>
</reference>
<dbReference type="KEGG" id="bot:CIT37_13985"/>
<dbReference type="EMBL" id="CP029425">
    <property type="protein sequence ID" value="AWL93184.1"/>
    <property type="molecule type" value="Genomic_DNA"/>
</dbReference>
<dbReference type="RefSeq" id="WP_095424756.1">
    <property type="nucleotide sequence ID" value="NZ_JAFDOI010000032.1"/>
</dbReference>
<accession>A0A2U8P6X6</accession>
<name>A0A2U8P6X6_9BRAD</name>